<dbReference type="PANTHER" id="PTHR30619:SF1">
    <property type="entry name" value="RECOMBINATION PROTEIN 2"/>
    <property type="match status" value="1"/>
</dbReference>
<feature type="domain" description="Metallo-beta-lactamase" evidence="1">
    <location>
        <begin position="46"/>
        <end position="210"/>
    </location>
</feature>
<dbReference type="PANTHER" id="PTHR30619">
    <property type="entry name" value="DNA INTERNALIZATION/COMPETENCE PROTEIN COMEC/REC2"/>
    <property type="match status" value="1"/>
</dbReference>
<proteinExistence type="predicted"/>
<dbReference type="Gene3D" id="3.60.15.10">
    <property type="entry name" value="Ribonuclease Z/Hydroxyacylglutathione hydrolase-like"/>
    <property type="match status" value="2"/>
</dbReference>
<gene>
    <name evidence="2" type="ORF">UX05_C0017G0004</name>
</gene>
<dbReference type="SMART" id="SM00849">
    <property type="entry name" value="Lactamase_B"/>
    <property type="match status" value="1"/>
</dbReference>
<organism evidence="2 3">
    <name type="scientific">Candidatus Amesbacteria bacterium GW2011_GWC2_45_19</name>
    <dbReference type="NCBI Taxonomy" id="1618366"/>
    <lineage>
        <taxon>Bacteria</taxon>
        <taxon>Candidatus Amesiibacteriota</taxon>
    </lineage>
</organism>
<dbReference type="EMBL" id="LCKS01000017">
    <property type="protein sequence ID" value="KKU01721.1"/>
    <property type="molecule type" value="Genomic_DNA"/>
</dbReference>
<accession>A0A0G1M0J7</accession>
<protein>
    <submittedName>
        <fullName evidence="2">Internalization competence protein ComEC/Rec2-like protein</fullName>
    </submittedName>
</protein>
<reference evidence="2 3" key="1">
    <citation type="journal article" date="2015" name="Nature">
        <title>rRNA introns, odd ribosomes, and small enigmatic genomes across a large radiation of phyla.</title>
        <authorList>
            <person name="Brown C.T."/>
            <person name="Hug L.A."/>
            <person name="Thomas B.C."/>
            <person name="Sharon I."/>
            <person name="Castelle C.J."/>
            <person name="Singh A."/>
            <person name="Wilkins M.J."/>
            <person name="Williams K.H."/>
            <person name="Banfield J.F."/>
        </authorList>
    </citation>
    <scope>NUCLEOTIDE SEQUENCE [LARGE SCALE GENOMIC DNA]</scope>
</reference>
<dbReference type="SUPFAM" id="SSF56281">
    <property type="entry name" value="Metallo-hydrolase/oxidoreductase"/>
    <property type="match status" value="1"/>
</dbReference>
<dbReference type="InterPro" id="IPR052159">
    <property type="entry name" value="Competence_DNA_uptake"/>
</dbReference>
<evidence type="ECO:0000259" key="1">
    <source>
        <dbReference type="SMART" id="SM00849"/>
    </source>
</evidence>
<dbReference type="Proteomes" id="UP000034264">
    <property type="component" value="Unassembled WGS sequence"/>
</dbReference>
<dbReference type="AlphaFoldDB" id="A0A0G1M0J7"/>
<sequence>MGLGSSVLSGVGDMYKILALAAAAIWLAVLALPDNKLHLVVCDVGQGDAILVTYKTTQMLVDGGPNSSVLKCLGEHMPFYDHRIEVVVSTHDHMDHTGGLANVRKRYTILQFVGKNNYAGDVVKAGEIMLRLVWPPRGEVMEDENNNSRVGLLTYGNFRVWLTGDVNTGLLPESQAADVLKVPHHGSKYGMTREWLEAVRPQLAIISAGQRNSYGHPAPEALRLLQDIGAKVLRTDRDGTVEVVSDGLKWWVRN</sequence>
<name>A0A0G1M0J7_9BACT</name>
<dbReference type="InterPro" id="IPR001279">
    <property type="entry name" value="Metallo-B-lactamas"/>
</dbReference>
<evidence type="ECO:0000313" key="3">
    <source>
        <dbReference type="Proteomes" id="UP000034264"/>
    </source>
</evidence>
<comment type="caution">
    <text evidence="2">The sequence shown here is derived from an EMBL/GenBank/DDBJ whole genome shotgun (WGS) entry which is preliminary data.</text>
</comment>
<dbReference type="InterPro" id="IPR036866">
    <property type="entry name" value="RibonucZ/Hydroxyglut_hydro"/>
</dbReference>
<evidence type="ECO:0000313" key="2">
    <source>
        <dbReference type="EMBL" id="KKU01721.1"/>
    </source>
</evidence>
<dbReference type="Pfam" id="PF00753">
    <property type="entry name" value="Lactamase_B"/>
    <property type="match status" value="1"/>
</dbReference>